<dbReference type="Gene3D" id="1.10.357.10">
    <property type="entry name" value="Tetracycline Repressor, domain 2"/>
    <property type="match status" value="1"/>
</dbReference>
<feature type="domain" description="HTH tetR-type" evidence="3">
    <location>
        <begin position="20"/>
        <end position="80"/>
    </location>
</feature>
<keyword evidence="1 2" id="KW-0238">DNA-binding</keyword>
<gene>
    <name evidence="4" type="ORF">FHX81_6847</name>
</gene>
<dbReference type="InterPro" id="IPR009057">
    <property type="entry name" value="Homeodomain-like_sf"/>
</dbReference>
<dbReference type="SUPFAM" id="SSF48498">
    <property type="entry name" value="Tetracyclin repressor-like, C-terminal domain"/>
    <property type="match status" value="1"/>
</dbReference>
<dbReference type="SUPFAM" id="SSF46689">
    <property type="entry name" value="Homeodomain-like"/>
    <property type="match status" value="1"/>
</dbReference>
<dbReference type="GO" id="GO:0003700">
    <property type="term" value="F:DNA-binding transcription factor activity"/>
    <property type="evidence" value="ECO:0007669"/>
    <property type="project" value="TreeGrafter"/>
</dbReference>
<dbReference type="PANTHER" id="PTHR30055:SF200">
    <property type="entry name" value="HTH-TYPE TRANSCRIPTIONAL REPRESSOR BDCR"/>
    <property type="match status" value="1"/>
</dbReference>
<feature type="DNA-binding region" description="H-T-H motif" evidence="2">
    <location>
        <begin position="43"/>
        <end position="62"/>
    </location>
</feature>
<dbReference type="PANTHER" id="PTHR30055">
    <property type="entry name" value="HTH-TYPE TRANSCRIPTIONAL REGULATOR RUTR"/>
    <property type="match status" value="1"/>
</dbReference>
<dbReference type="Pfam" id="PF00440">
    <property type="entry name" value="TetR_N"/>
    <property type="match status" value="1"/>
</dbReference>
<evidence type="ECO:0000259" key="3">
    <source>
        <dbReference type="PROSITE" id="PS50977"/>
    </source>
</evidence>
<name>A0A543JNJ8_9PSEU</name>
<evidence type="ECO:0000313" key="4">
    <source>
        <dbReference type="EMBL" id="TQM84403.1"/>
    </source>
</evidence>
<keyword evidence="5" id="KW-1185">Reference proteome</keyword>
<protein>
    <submittedName>
        <fullName evidence="4">TetR family transcriptional regulator</fullName>
    </submittedName>
</protein>
<dbReference type="PRINTS" id="PR00455">
    <property type="entry name" value="HTHTETR"/>
</dbReference>
<evidence type="ECO:0000313" key="5">
    <source>
        <dbReference type="Proteomes" id="UP000316628"/>
    </source>
</evidence>
<dbReference type="InterPro" id="IPR036271">
    <property type="entry name" value="Tet_transcr_reg_TetR-rel_C_sf"/>
</dbReference>
<dbReference type="Proteomes" id="UP000316628">
    <property type="component" value="Unassembled WGS sequence"/>
</dbReference>
<dbReference type="InterPro" id="IPR050109">
    <property type="entry name" value="HTH-type_TetR-like_transc_reg"/>
</dbReference>
<reference evidence="4 5" key="1">
    <citation type="submission" date="2019-06" db="EMBL/GenBank/DDBJ databases">
        <title>Sequencing the genomes of 1000 actinobacteria strains.</title>
        <authorList>
            <person name="Klenk H.-P."/>
        </authorList>
    </citation>
    <scope>NUCLEOTIDE SEQUENCE [LARGE SCALE GENOMIC DNA]</scope>
    <source>
        <strain evidence="4 5">DSM 45456</strain>
    </source>
</reference>
<proteinExistence type="predicted"/>
<accession>A0A543JNJ8</accession>
<dbReference type="AlphaFoldDB" id="A0A543JNJ8"/>
<dbReference type="GO" id="GO:0000976">
    <property type="term" value="F:transcription cis-regulatory region binding"/>
    <property type="evidence" value="ECO:0007669"/>
    <property type="project" value="TreeGrafter"/>
</dbReference>
<organism evidence="4 5">
    <name type="scientific">Saccharothrix saharensis</name>
    <dbReference type="NCBI Taxonomy" id="571190"/>
    <lineage>
        <taxon>Bacteria</taxon>
        <taxon>Bacillati</taxon>
        <taxon>Actinomycetota</taxon>
        <taxon>Actinomycetes</taxon>
        <taxon>Pseudonocardiales</taxon>
        <taxon>Pseudonocardiaceae</taxon>
        <taxon>Saccharothrix</taxon>
    </lineage>
</organism>
<dbReference type="EMBL" id="VFPP01000001">
    <property type="protein sequence ID" value="TQM84403.1"/>
    <property type="molecule type" value="Genomic_DNA"/>
</dbReference>
<evidence type="ECO:0000256" key="2">
    <source>
        <dbReference type="PROSITE-ProRule" id="PRU00335"/>
    </source>
</evidence>
<dbReference type="InterPro" id="IPR001647">
    <property type="entry name" value="HTH_TetR"/>
</dbReference>
<dbReference type="PROSITE" id="PS50977">
    <property type="entry name" value="HTH_TETR_2"/>
    <property type="match status" value="1"/>
</dbReference>
<sequence length="209" mass="22083">MEGTIPSVATARGTVHRSAAETRSHVLRVAGDLFYLRGIRATGVDLVAAEAGVAPTTLYRLFASKDDLVGAYVERADLDFRGRFTAAVDGAGPDPRDRILAVFDVVFAEVSSGAFRGCKFLMSLAEFPEPELPAHRNALAAKSWTRARIGELTEALGAPDPAELADHLMLLFEGLHASGQSFGPNGPAKRARGLAERLLSAAGPARNGS</sequence>
<comment type="caution">
    <text evidence="4">The sequence shown here is derived from an EMBL/GenBank/DDBJ whole genome shotgun (WGS) entry which is preliminary data.</text>
</comment>
<evidence type="ECO:0000256" key="1">
    <source>
        <dbReference type="ARBA" id="ARBA00023125"/>
    </source>
</evidence>